<dbReference type="AlphaFoldDB" id="A0A2P2QH44"/>
<reference evidence="1" key="1">
    <citation type="submission" date="2018-02" db="EMBL/GenBank/DDBJ databases">
        <title>Rhizophora mucronata_Transcriptome.</title>
        <authorList>
            <person name="Meera S.P."/>
            <person name="Sreeshan A."/>
            <person name="Augustine A."/>
        </authorList>
    </citation>
    <scope>NUCLEOTIDE SEQUENCE</scope>
    <source>
        <tissue evidence="1">Leaf</tissue>
    </source>
</reference>
<name>A0A2P2QH44_RHIMU</name>
<accession>A0A2P2QH44</accession>
<dbReference type="EMBL" id="GGEC01085834">
    <property type="protein sequence ID" value="MBX66318.1"/>
    <property type="molecule type" value="Transcribed_RNA"/>
</dbReference>
<evidence type="ECO:0000313" key="1">
    <source>
        <dbReference type="EMBL" id="MBX66318.1"/>
    </source>
</evidence>
<organism evidence="1">
    <name type="scientific">Rhizophora mucronata</name>
    <name type="common">Asiatic mangrove</name>
    <dbReference type="NCBI Taxonomy" id="61149"/>
    <lineage>
        <taxon>Eukaryota</taxon>
        <taxon>Viridiplantae</taxon>
        <taxon>Streptophyta</taxon>
        <taxon>Embryophyta</taxon>
        <taxon>Tracheophyta</taxon>
        <taxon>Spermatophyta</taxon>
        <taxon>Magnoliopsida</taxon>
        <taxon>eudicotyledons</taxon>
        <taxon>Gunneridae</taxon>
        <taxon>Pentapetalae</taxon>
        <taxon>rosids</taxon>
        <taxon>fabids</taxon>
        <taxon>Malpighiales</taxon>
        <taxon>Rhizophoraceae</taxon>
        <taxon>Rhizophora</taxon>
    </lineage>
</organism>
<protein>
    <submittedName>
        <fullName evidence="1">Uncharacterized protein</fullName>
    </submittedName>
</protein>
<sequence>MIMLSLLHKFITFFFFQCVHFTAEAEGTD</sequence>
<proteinExistence type="predicted"/>